<reference evidence="3" key="1">
    <citation type="submission" date="2020-05" db="EMBL/GenBank/DDBJ databases">
        <title>Frigoriglobus tundricola gen. nov., sp. nov., a psychrotolerant cellulolytic planctomycete of the family Gemmataceae with two divergent copies of 16S rRNA gene.</title>
        <authorList>
            <person name="Kulichevskaya I.S."/>
            <person name="Ivanova A.A."/>
            <person name="Naumoff D.G."/>
            <person name="Beletsky A.V."/>
            <person name="Rijpstra W.I.C."/>
            <person name="Sinninghe Damste J.S."/>
            <person name="Mardanov A.V."/>
            <person name="Ravin N.V."/>
            <person name="Dedysh S.N."/>
        </authorList>
    </citation>
    <scope>NUCLEOTIDE SEQUENCE [LARGE SCALE GENOMIC DNA]</scope>
    <source>
        <strain evidence="3">PL17</strain>
    </source>
</reference>
<keyword evidence="3" id="KW-1185">Reference proteome</keyword>
<proteinExistence type="predicted"/>
<feature type="coiled-coil region" evidence="1">
    <location>
        <begin position="142"/>
        <end position="179"/>
    </location>
</feature>
<dbReference type="RefSeq" id="WP_171469581.1">
    <property type="nucleotide sequence ID" value="NZ_CP053452.2"/>
</dbReference>
<keyword evidence="1" id="KW-0175">Coiled coil</keyword>
<dbReference type="AlphaFoldDB" id="A0A6M5YJ61"/>
<dbReference type="Proteomes" id="UP000503447">
    <property type="component" value="Chromosome"/>
</dbReference>
<evidence type="ECO:0000313" key="3">
    <source>
        <dbReference type="Proteomes" id="UP000503447"/>
    </source>
</evidence>
<dbReference type="KEGG" id="ftj:FTUN_0887"/>
<evidence type="ECO:0000256" key="1">
    <source>
        <dbReference type="SAM" id="Coils"/>
    </source>
</evidence>
<dbReference type="EMBL" id="CP053452">
    <property type="protein sequence ID" value="QJW93381.1"/>
    <property type="molecule type" value="Genomic_DNA"/>
</dbReference>
<accession>A0A6M5YJ61</accession>
<evidence type="ECO:0000313" key="2">
    <source>
        <dbReference type="EMBL" id="QJW93381.1"/>
    </source>
</evidence>
<organism evidence="2 3">
    <name type="scientific">Frigoriglobus tundricola</name>
    <dbReference type="NCBI Taxonomy" id="2774151"/>
    <lineage>
        <taxon>Bacteria</taxon>
        <taxon>Pseudomonadati</taxon>
        <taxon>Planctomycetota</taxon>
        <taxon>Planctomycetia</taxon>
        <taxon>Gemmatales</taxon>
        <taxon>Gemmataceae</taxon>
        <taxon>Frigoriglobus</taxon>
    </lineage>
</organism>
<protein>
    <submittedName>
        <fullName evidence="2">Uncharacterized protein</fullName>
    </submittedName>
</protein>
<name>A0A6M5YJ61_9BACT</name>
<gene>
    <name evidence="2" type="ORF">FTUN_0887</name>
</gene>
<sequence>MRHISSYRWAGAAVTALGLFATVVLGQPPRPGQTGPTDPIGAAKAQQSIAEQKFEAEIRQTIENADKLAKSNRTDNAARKLKQSKLYVQGAVGISDDARTRFTAMLDAELAVVEGRPVPKPNPMLQLDPKLPELKQAKGDVVAKYLAEVKDVREGIQRVEQAQNDKDTAKANAEIARLTKLYPTNPSVFALRQNDSMKDRLTIAQTLYVESNQRWLENQRSIEKSALPPIGDIEFPPDWKEKSARRLKSNAIQVSDKEKKIIEALDKPITVAFAERPLEEALQDLSNALDQPLLVDRKSLEDLGLDLKKGVSIQGKGLSGRTVLRSILATQGLTFVVKDEQIQIVTVERSKTLLTTRVYYIGDLVQAGQYSGIEWGPLLNAQQAQGNLAGIIDAIKKIDPLSWSGRDTAGPGTVTYHAPTQSIIVRNSAEVHFSLGRAFGAGR</sequence>